<evidence type="ECO:0000313" key="3">
    <source>
        <dbReference type="Proteomes" id="UP000178509"/>
    </source>
</evidence>
<keyword evidence="1" id="KW-0472">Membrane</keyword>
<protein>
    <submittedName>
        <fullName evidence="2">Uncharacterized protein</fullName>
    </submittedName>
</protein>
<evidence type="ECO:0000256" key="1">
    <source>
        <dbReference type="SAM" id="Phobius"/>
    </source>
</evidence>
<name>A0A1G2HKW9_9BACT</name>
<comment type="caution">
    <text evidence="2">The sequence shown here is derived from an EMBL/GenBank/DDBJ whole genome shotgun (WGS) entry which is preliminary data.</text>
</comment>
<sequence>MKNKNIIRIILITAGILLVPLVLQLTIGTGVDGQGWNWKPGDFIVMGILLFITGLMIDLALRKMGRYRVARAILVVVLFLWLWVELAVGLFTNWGS</sequence>
<gene>
    <name evidence="2" type="ORF">A3H51_02965</name>
</gene>
<evidence type="ECO:0000313" key="2">
    <source>
        <dbReference type="EMBL" id="OGZ63126.1"/>
    </source>
</evidence>
<keyword evidence="1" id="KW-1133">Transmembrane helix</keyword>
<feature type="transmembrane region" description="Helical" evidence="1">
    <location>
        <begin position="7"/>
        <end position="31"/>
    </location>
</feature>
<dbReference type="Proteomes" id="UP000178509">
    <property type="component" value="Unassembled WGS sequence"/>
</dbReference>
<feature type="transmembrane region" description="Helical" evidence="1">
    <location>
        <begin position="73"/>
        <end position="94"/>
    </location>
</feature>
<feature type="transmembrane region" description="Helical" evidence="1">
    <location>
        <begin position="43"/>
        <end position="61"/>
    </location>
</feature>
<organism evidence="2 3">
    <name type="scientific">Candidatus Spechtbacteria bacterium RIFCSPLOWO2_02_FULL_38_8</name>
    <dbReference type="NCBI Taxonomy" id="1802164"/>
    <lineage>
        <taxon>Bacteria</taxon>
        <taxon>Candidatus Spechtiibacteriota</taxon>
    </lineage>
</organism>
<proteinExistence type="predicted"/>
<accession>A0A1G2HKW9</accession>
<reference evidence="2 3" key="1">
    <citation type="journal article" date="2016" name="Nat. Commun.">
        <title>Thousands of microbial genomes shed light on interconnected biogeochemical processes in an aquifer system.</title>
        <authorList>
            <person name="Anantharaman K."/>
            <person name="Brown C.T."/>
            <person name="Hug L.A."/>
            <person name="Sharon I."/>
            <person name="Castelle C.J."/>
            <person name="Probst A.J."/>
            <person name="Thomas B.C."/>
            <person name="Singh A."/>
            <person name="Wilkins M.J."/>
            <person name="Karaoz U."/>
            <person name="Brodie E.L."/>
            <person name="Williams K.H."/>
            <person name="Hubbard S.S."/>
            <person name="Banfield J.F."/>
        </authorList>
    </citation>
    <scope>NUCLEOTIDE SEQUENCE [LARGE SCALE GENOMIC DNA]</scope>
</reference>
<dbReference type="AlphaFoldDB" id="A0A1G2HKW9"/>
<dbReference type="STRING" id="1802164.A3H51_02965"/>
<dbReference type="EMBL" id="MHOJ01000001">
    <property type="protein sequence ID" value="OGZ63126.1"/>
    <property type="molecule type" value="Genomic_DNA"/>
</dbReference>
<keyword evidence="1" id="KW-0812">Transmembrane</keyword>